<dbReference type="InterPro" id="IPR036397">
    <property type="entry name" value="RNaseH_sf"/>
</dbReference>
<dbReference type="EMBL" id="CACRXK020002241">
    <property type="protein sequence ID" value="CAB3993340.1"/>
    <property type="molecule type" value="Genomic_DNA"/>
</dbReference>
<dbReference type="PROSITE" id="PS50994">
    <property type="entry name" value="INTEGRASE"/>
    <property type="match status" value="1"/>
</dbReference>
<evidence type="ECO:0000256" key="2">
    <source>
        <dbReference type="SAM" id="MobiDB-lite"/>
    </source>
</evidence>
<dbReference type="Proteomes" id="UP001152795">
    <property type="component" value="Unassembled WGS sequence"/>
</dbReference>
<feature type="region of interest" description="Disordered" evidence="2">
    <location>
        <begin position="118"/>
        <end position="160"/>
    </location>
</feature>
<dbReference type="SUPFAM" id="SSF53098">
    <property type="entry name" value="Ribonuclease H-like"/>
    <property type="match status" value="1"/>
</dbReference>
<feature type="region of interest" description="Disordered" evidence="2">
    <location>
        <begin position="1"/>
        <end position="34"/>
    </location>
</feature>
<dbReference type="InterPro" id="IPR040676">
    <property type="entry name" value="DUF5641"/>
</dbReference>
<feature type="non-terminal residue" evidence="3">
    <location>
        <position position="1389"/>
    </location>
</feature>
<dbReference type="InterPro" id="IPR001584">
    <property type="entry name" value="Integrase_cat-core"/>
</dbReference>
<feature type="region of interest" description="Disordered" evidence="2">
    <location>
        <begin position="1361"/>
        <end position="1389"/>
    </location>
</feature>
<evidence type="ECO:0000313" key="3">
    <source>
        <dbReference type="EMBL" id="CAB3993340.1"/>
    </source>
</evidence>
<dbReference type="PANTHER" id="PTHR47331">
    <property type="entry name" value="PHD-TYPE DOMAIN-CONTAINING PROTEIN"/>
    <property type="match status" value="1"/>
</dbReference>
<dbReference type="GO" id="GO:0003676">
    <property type="term" value="F:nucleic acid binding"/>
    <property type="evidence" value="ECO:0007669"/>
    <property type="project" value="InterPro"/>
</dbReference>
<feature type="coiled-coil region" evidence="1">
    <location>
        <begin position="162"/>
        <end position="202"/>
    </location>
</feature>
<name>A0A7D9DWV3_PARCT</name>
<dbReference type="GO" id="GO:0015074">
    <property type="term" value="P:DNA integration"/>
    <property type="evidence" value="ECO:0007669"/>
    <property type="project" value="InterPro"/>
</dbReference>
<organism evidence="3 4">
    <name type="scientific">Paramuricea clavata</name>
    <name type="common">Red gorgonian</name>
    <name type="synonym">Violescent sea-whip</name>
    <dbReference type="NCBI Taxonomy" id="317549"/>
    <lineage>
        <taxon>Eukaryota</taxon>
        <taxon>Metazoa</taxon>
        <taxon>Cnidaria</taxon>
        <taxon>Anthozoa</taxon>
        <taxon>Octocorallia</taxon>
        <taxon>Malacalcyonacea</taxon>
        <taxon>Plexauridae</taxon>
        <taxon>Paramuricea</taxon>
    </lineage>
</organism>
<feature type="compositionally biased region" description="Acidic residues" evidence="2">
    <location>
        <begin position="1"/>
        <end position="12"/>
    </location>
</feature>
<accession>A0A7D9DWV3</accession>
<evidence type="ECO:0000256" key="1">
    <source>
        <dbReference type="SAM" id="Coils"/>
    </source>
</evidence>
<gene>
    <name evidence="3" type="ORF">PACLA_8A070745</name>
</gene>
<dbReference type="Pfam" id="PF18701">
    <property type="entry name" value="DUF5641"/>
    <property type="match status" value="1"/>
</dbReference>
<feature type="compositionally biased region" description="Basic and acidic residues" evidence="2">
    <location>
        <begin position="118"/>
        <end position="127"/>
    </location>
</feature>
<dbReference type="Gene3D" id="3.30.420.10">
    <property type="entry name" value="Ribonuclease H-like superfamily/Ribonuclease H"/>
    <property type="match status" value="1"/>
</dbReference>
<dbReference type="InterPro" id="IPR012337">
    <property type="entry name" value="RNaseH-like_sf"/>
</dbReference>
<keyword evidence="4" id="KW-1185">Reference proteome</keyword>
<sequence>MSVASEGEEIPEQNDNLPQQQDVQSLRRSRSAAKANITKKIKELTEWKMVCENITEARVKANEFTDVVAKFDAAHSKYHFAIDDEYDKIDSEAYLETERKRIDNFTRTLEDWIRSLESRSKEPEVRSSESVSNMGKASHAKTRSSIASSRSKSGQSSTVSARLAVRARKAALEAEKAELAKQQALEQERLQLEQRKYELKLNTELAKAEAEKRVYSEAVYDETQATSAQDKLSNKTETKLEEQYHNKSLKSPKVGATMPTEADFKSNTTSRYARKNLVPSDKGKESDTSSVIAEDFLRSVTNMQQQQQHQMFDIQESRDQHLQQLLSHHQQMTLSMSLPEVQVPTFTGDPIEYCHFLRFFENLIEAKTTSHNAKLFYLVQYTAGEVQELMRSCLMMRPEEGYNAAKRLLKEKFVDARARVLNHPIFGRLSVILEANPKTLLGRRIDLTSGSTKESLEGRLNHIATSCPKNSFCKKSSGPDVPNNPDNCANYDSRVNNNGCVNATKYPLNMISLEVFNLDDDNMVELPMVFSTESLPISESSIPRQEDVDRWPYLKDVTLQRIDAPIRLLIGNNVLKALEPKEVKECNGKTVNGPLGRNETVHHCANLIRSDHGLNEQFRKFCDMEFNDSVFDSQLEMSVEDCRALGVMEGSVQLKDGHYEIALPWRHFPPCLPNNHLYSKYSEFMDNLLTKGYARKVSDSSTDPPQQPLWYLPHHPVINPNKPDKVRVVFDCAAVFHGTSFNLQLLQGPDLTNTLVGVLIRFRENPVALMADVESMFHQTRNVKEPLATTVGEQKMADLPEHRVTPDKAPFTFVGVDCFGPFLIKRARSLVKRYGVLFTCLAIRAVHIEVVQSLDTSSFLHALRRFIARRGQSQVIRSDNGSNFVSCEKEIRTAIESWNQEKIHQFLLQQNVKWIFNPPLGSHHGGVWERCIRTVRKIIMALLKQQFVDDECLTTIMCEVESIMNSRPLTKVSDDPNDLKALTPNHLLLLRPGPTLPPGIFSDNDLYCRRRWRQVQYLSDVFWRRWLKEYLPELQRRQKWMNPRQNFTPGDIMLIVDETSPRSLWPLGRIVRVKLNSKDGYARRVVLKTKSTVLERPVDKILRMSDTFYLGQKTKSLLILFGAPGINIKFIKTAPKLAYTIYGNWYKCAIPSEVVDQPPLQATSPVQLRMMLRQFGNCEIASVYKKKRNPRLKFGCFLNLTHWFADQLKMIGFTKSFPVQLLQALETRIIVYLKEKRTGFEIKFIDENKVSNLSVQCRNIRKLSISRIYKDTNENNLLSFLSLTSTKVNLTKKPSQTMLRKDLNIKNKDLSYNINSYECLRLKIAKKLCNLLCETIFQAFLHVFFYIFAIFTPGKQPYSEISDDHPSLPGGGLVPSHGASRRRLGDETS</sequence>
<proteinExistence type="predicted"/>
<reference evidence="3" key="1">
    <citation type="submission" date="2020-04" db="EMBL/GenBank/DDBJ databases">
        <authorList>
            <person name="Alioto T."/>
            <person name="Alioto T."/>
            <person name="Gomez Garrido J."/>
        </authorList>
    </citation>
    <scope>NUCLEOTIDE SEQUENCE</scope>
    <source>
        <strain evidence="3">A484AB</strain>
    </source>
</reference>
<evidence type="ECO:0000313" key="4">
    <source>
        <dbReference type="Proteomes" id="UP001152795"/>
    </source>
</evidence>
<feature type="compositionally biased region" description="Polar residues" evidence="2">
    <location>
        <begin position="13"/>
        <end position="26"/>
    </location>
</feature>
<protein>
    <submittedName>
        <fullName evidence="3">PREDICTED: uncharacterized protein LOC107347048</fullName>
    </submittedName>
</protein>
<keyword evidence="1" id="KW-0175">Coiled coil</keyword>
<comment type="caution">
    <text evidence="3">The sequence shown here is derived from an EMBL/GenBank/DDBJ whole genome shotgun (WGS) entry which is preliminary data.</text>
</comment>
<dbReference type="PANTHER" id="PTHR47331:SF1">
    <property type="entry name" value="GAG-LIKE PROTEIN"/>
    <property type="match status" value="1"/>
</dbReference>
<feature type="compositionally biased region" description="Low complexity" evidence="2">
    <location>
        <begin position="144"/>
        <end position="160"/>
    </location>
</feature>